<dbReference type="Proteomes" id="UP000637774">
    <property type="component" value="Unassembled WGS sequence"/>
</dbReference>
<gene>
    <name evidence="2" type="ORF">GCM10011495_39260</name>
</gene>
<feature type="signal peptide" evidence="1">
    <location>
        <begin position="1"/>
        <end position="24"/>
    </location>
</feature>
<dbReference type="InterPro" id="IPR018550">
    <property type="entry name" value="Lipid-A_deacylase-rel"/>
</dbReference>
<accession>A0ABQ2AKS7</accession>
<reference evidence="3" key="1">
    <citation type="journal article" date="2019" name="Int. J. Syst. Evol. Microbiol.">
        <title>The Global Catalogue of Microorganisms (GCM) 10K type strain sequencing project: providing services to taxonomists for standard genome sequencing and annotation.</title>
        <authorList>
            <consortium name="The Broad Institute Genomics Platform"/>
            <consortium name="The Broad Institute Genome Sequencing Center for Infectious Disease"/>
            <person name="Wu L."/>
            <person name="Ma J."/>
        </authorList>
    </citation>
    <scope>NUCLEOTIDE SEQUENCE [LARGE SCALE GENOMIC DNA]</scope>
    <source>
        <strain evidence="3">CGMCC 1.14966</strain>
    </source>
</reference>
<comment type="caution">
    <text evidence="2">The sequence shown here is derived from an EMBL/GenBank/DDBJ whole genome shotgun (WGS) entry which is preliminary data.</text>
</comment>
<organism evidence="2 3">
    <name type="scientific">Hymenobacter frigidus</name>
    <dbReference type="NCBI Taxonomy" id="1524095"/>
    <lineage>
        <taxon>Bacteria</taxon>
        <taxon>Pseudomonadati</taxon>
        <taxon>Bacteroidota</taxon>
        <taxon>Cytophagia</taxon>
        <taxon>Cytophagales</taxon>
        <taxon>Hymenobacteraceae</taxon>
        <taxon>Hymenobacter</taxon>
    </lineage>
</organism>
<feature type="chain" id="PRO_5045360492" description="Acyloxyacyl hydrolase" evidence="1">
    <location>
        <begin position="25"/>
        <end position="388"/>
    </location>
</feature>
<evidence type="ECO:0000256" key="1">
    <source>
        <dbReference type="SAM" id="SignalP"/>
    </source>
</evidence>
<dbReference type="EMBL" id="BMGY01000070">
    <property type="protein sequence ID" value="GGH91349.1"/>
    <property type="molecule type" value="Genomic_DNA"/>
</dbReference>
<keyword evidence="3" id="KW-1185">Reference proteome</keyword>
<evidence type="ECO:0008006" key="4">
    <source>
        <dbReference type="Google" id="ProtNLM"/>
    </source>
</evidence>
<evidence type="ECO:0000313" key="3">
    <source>
        <dbReference type="Proteomes" id="UP000637774"/>
    </source>
</evidence>
<evidence type="ECO:0000313" key="2">
    <source>
        <dbReference type="EMBL" id="GGH91349.1"/>
    </source>
</evidence>
<dbReference type="Gene3D" id="2.40.160.20">
    <property type="match status" value="1"/>
</dbReference>
<protein>
    <recommendedName>
        <fullName evidence="4">Acyloxyacyl hydrolase</fullName>
    </recommendedName>
</protein>
<name>A0ABQ2AKS7_9BACT</name>
<proteinExistence type="predicted"/>
<keyword evidence="1" id="KW-0732">Signal</keyword>
<dbReference type="Pfam" id="PF09411">
    <property type="entry name" value="PagL"/>
    <property type="match status" value="1"/>
</dbReference>
<sequence length="388" mass="42494">MYINFSLRLGLLVLGWGAFLAAHGQAPVAPAPDTLGGRVAPPAPLIVGAYAQGSIIMAHTYAIRHLVASHPTGFELNLQRQTTGAAPWHEWYKYPKVGMALTYYDFHNPTLGYVFSASPYISKTFSRGPKHDFSFRLGAGLAYLTNPYNQDTNHKNTIASSALNATLQFRFEYDYALTPHLGLLAGVGLNHFSNGATTKPNFGVNLPSVVLGLNYHQQRPAPGYHAGGGLPADIGRNFINASTSLGFKQRTEGDKQKYLVNSVTLAVGRRVNRKSNLLLGLEGFHDRSLKATLEDTTRAGGQQPDVKKAGVFVGHELLFGRLAFVSHLGFYVYAPYKSSTVYYERLGLKYHFTDWLFGAVDLKIHRGAADVIEFKVGAKLPGNVPVRR</sequence>